<dbReference type="GO" id="GO:0043952">
    <property type="term" value="P:protein transport by the Sec complex"/>
    <property type="evidence" value="ECO:0007669"/>
    <property type="project" value="UniProtKB-UniRule"/>
</dbReference>
<dbReference type="Pfam" id="PF00584">
    <property type="entry name" value="SecE"/>
    <property type="match status" value="1"/>
</dbReference>
<gene>
    <name evidence="9" type="primary">secE</name>
    <name evidence="10" type="ORF">A2875_05565</name>
</gene>
<keyword evidence="6 9" id="KW-1133">Transmembrane helix</keyword>
<sequence length="70" mass="7582">MVPASASKLPNIAPVQFMKEVVAELKKVTWPTRAETIKLTAVVIAISVIVGLFIGGLDITFLRLTSIVFK</sequence>
<comment type="subunit">
    <text evidence="9">Component of the Sec protein translocase complex. Heterotrimer consisting of SecY, SecE and SecG subunits. The heterotrimers can form oligomers, although 1 heterotrimer is thought to be able to translocate proteins. Interacts with the ribosome. Interacts with SecDF, and other proteins may be involved. Interacts with SecA.</text>
</comment>
<dbReference type="AlphaFoldDB" id="A0A1F5ZL20"/>
<dbReference type="InterPro" id="IPR005807">
    <property type="entry name" value="SecE_bac"/>
</dbReference>
<dbReference type="Gene3D" id="1.20.5.1030">
    <property type="entry name" value="Preprotein translocase secy subunit"/>
    <property type="match status" value="1"/>
</dbReference>
<name>A0A1F5ZL20_9BACT</name>
<dbReference type="Proteomes" id="UP000177416">
    <property type="component" value="Unassembled WGS sequence"/>
</dbReference>
<dbReference type="PANTHER" id="PTHR33910">
    <property type="entry name" value="PROTEIN TRANSLOCASE SUBUNIT SECE"/>
    <property type="match status" value="1"/>
</dbReference>
<evidence type="ECO:0000313" key="10">
    <source>
        <dbReference type="EMBL" id="OGG13148.1"/>
    </source>
</evidence>
<dbReference type="GO" id="GO:0006605">
    <property type="term" value="P:protein targeting"/>
    <property type="evidence" value="ECO:0007669"/>
    <property type="project" value="UniProtKB-UniRule"/>
</dbReference>
<keyword evidence="3 9" id="KW-1003">Cell membrane</keyword>
<dbReference type="PROSITE" id="PS01067">
    <property type="entry name" value="SECE_SEC61G"/>
    <property type="match status" value="1"/>
</dbReference>
<proteinExistence type="inferred from homology"/>
<evidence type="ECO:0000256" key="3">
    <source>
        <dbReference type="ARBA" id="ARBA00022475"/>
    </source>
</evidence>
<keyword evidence="5 9" id="KW-0653">Protein transport</keyword>
<evidence type="ECO:0000256" key="5">
    <source>
        <dbReference type="ARBA" id="ARBA00022927"/>
    </source>
</evidence>
<evidence type="ECO:0000256" key="8">
    <source>
        <dbReference type="ARBA" id="ARBA00023136"/>
    </source>
</evidence>
<dbReference type="PRINTS" id="PR01650">
    <property type="entry name" value="SECETRNLCASE"/>
</dbReference>
<keyword evidence="7 9" id="KW-0811">Translocation</keyword>
<dbReference type="InterPro" id="IPR038379">
    <property type="entry name" value="SecE_sf"/>
</dbReference>
<comment type="function">
    <text evidence="9">Essential subunit of the Sec protein translocation channel SecYEG. Clamps together the 2 halves of SecY. May contact the channel plug during translocation.</text>
</comment>
<evidence type="ECO:0000256" key="9">
    <source>
        <dbReference type="HAMAP-Rule" id="MF_00422"/>
    </source>
</evidence>
<keyword evidence="4 9" id="KW-0812">Transmembrane</keyword>
<accession>A0A1F5ZL20</accession>
<keyword evidence="2 9" id="KW-0813">Transport</keyword>
<feature type="transmembrane region" description="Helical" evidence="9">
    <location>
        <begin position="39"/>
        <end position="62"/>
    </location>
</feature>
<dbReference type="GO" id="GO:0065002">
    <property type="term" value="P:intracellular protein transmembrane transport"/>
    <property type="evidence" value="ECO:0007669"/>
    <property type="project" value="UniProtKB-UniRule"/>
</dbReference>
<comment type="subcellular location">
    <subcellularLocation>
        <location evidence="9">Cell membrane</location>
        <topology evidence="9">Single-pass membrane protein</topology>
    </subcellularLocation>
    <subcellularLocation>
        <location evidence="1">Membrane</location>
    </subcellularLocation>
</comment>
<reference evidence="10 11" key="1">
    <citation type="journal article" date="2016" name="Nat. Commun.">
        <title>Thousands of microbial genomes shed light on interconnected biogeochemical processes in an aquifer system.</title>
        <authorList>
            <person name="Anantharaman K."/>
            <person name="Brown C.T."/>
            <person name="Hug L.A."/>
            <person name="Sharon I."/>
            <person name="Castelle C.J."/>
            <person name="Probst A.J."/>
            <person name="Thomas B.C."/>
            <person name="Singh A."/>
            <person name="Wilkins M.J."/>
            <person name="Karaoz U."/>
            <person name="Brodie E.L."/>
            <person name="Williams K.H."/>
            <person name="Hubbard S.S."/>
            <person name="Banfield J.F."/>
        </authorList>
    </citation>
    <scope>NUCLEOTIDE SEQUENCE [LARGE SCALE GENOMIC DNA]</scope>
</reference>
<dbReference type="GO" id="GO:0008320">
    <property type="term" value="F:protein transmembrane transporter activity"/>
    <property type="evidence" value="ECO:0007669"/>
    <property type="project" value="UniProtKB-UniRule"/>
</dbReference>
<evidence type="ECO:0000256" key="4">
    <source>
        <dbReference type="ARBA" id="ARBA00022692"/>
    </source>
</evidence>
<evidence type="ECO:0000256" key="1">
    <source>
        <dbReference type="ARBA" id="ARBA00004370"/>
    </source>
</evidence>
<dbReference type="HAMAP" id="MF_00422">
    <property type="entry name" value="SecE"/>
    <property type="match status" value="1"/>
</dbReference>
<dbReference type="NCBIfam" id="TIGR00964">
    <property type="entry name" value="secE_bact"/>
    <property type="match status" value="1"/>
</dbReference>
<evidence type="ECO:0000256" key="6">
    <source>
        <dbReference type="ARBA" id="ARBA00022989"/>
    </source>
</evidence>
<organism evidence="10 11">
    <name type="scientific">Candidatus Gottesmanbacteria bacterium RIFCSPHIGHO2_01_FULL_46_14</name>
    <dbReference type="NCBI Taxonomy" id="1798380"/>
    <lineage>
        <taxon>Bacteria</taxon>
        <taxon>Candidatus Gottesmaniibacteriota</taxon>
    </lineage>
</organism>
<dbReference type="InterPro" id="IPR001901">
    <property type="entry name" value="Translocase_SecE/Sec61-g"/>
</dbReference>
<dbReference type="GO" id="GO:0009306">
    <property type="term" value="P:protein secretion"/>
    <property type="evidence" value="ECO:0007669"/>
    <property type="project" value="UniProtKB-UniRule"/>
</dbReference>
<evidence type="ECO:0000313" key="11">
    <source>
        <dbReference type="Proteomes" id="UP000177416"/>
    </source>
</evidence>
<evidence type="ECO:0000256" key="2">
    <source>
        <dbReference type="ARBA" id="ARBA00022448"/>
    </source>
</evidence>
<comment type="similarity">
    <text evidence="9">Belongs to the SecE/SEC61-gamma family.</text>
</comment>
<dbReference type="PANTHER" id="PTHR33910:SF1">
    <property type="entry name" value="PROTEIN TRANSLOCASE SUBUNIT SECE"/>
    <property type="match status" value="1"/>
</dbReference>
<keyword evidence="8 9" id="KW-0472">Membrane</keyword>
<protein>
    <recommendedName>
        <fullName evidence="9">Protein translocase subunit SecE</fullName>
    </recommendedName>
</protein>
<dbReference type="GO" id="GO:0005886">
    <property type="term" value="C:plasma membrane"/>
    <property type="evidence" value="ECO:0007669"/>
    <property type="project" value="UniProtKB-SubCell"/>
</dbReference>
<comment type="caution">
    <text evidence="10">The sequence shown here is derived from an EMBL/GenBank/DDBJ whole genome shotgun (WGS) entry which is preliminary data.</text>
</comment>
<evidence type="ECO:0000256" key="7">
    <source>
        <dbReference type="ARBA" id="ARBA00023010"/>
    </source>
</evidence>
<dbReference type="EMBL" id="MFJJ01000046">
    <property type="protein sequence ID" value="OGG13148.1"/>
    <property type="molecule type" value="Genomic_DNA"/>
</dbReference>